<dbReference type="InterPro" id="IPR048036">
    <property type="entry name" value="Tlg1p-like_N"/>
</dbReference>
<evidence type="ECO:0000256" key="9">
    <source>
        <dbReference type="ARBA" id="ARBA00023136"/>
    </source>
</evidence>
<dbReference type="FunFam" id="1.20.5.110:FF:000006">
    <property type="entry name" value="Syntaxin 6"/>
    <property type="match status" value="1"/>
</dbReference>
<evidence type="ECO:0000256" key="7">
    <source>
        <dbReference type="ARBA" id="ARBA00023034"/>
    </source>
</evidence>
<evidence type="ECO:0000256" key="6">
    <source>
        <dbReference type="ARBA" id="ARBA00022989"/>
    </source>
</evidence>
<dbReference type="Gene3D" id="1.20.5.110">
    <property type="match status" value="1"/>
</dbReference>
<dbReference type="Pfam" id="PF09177">
    <property type="entry name" value="STX6_10_61_N"/>
    <property type="match status" value="1"/>
</dbReference>
<evidence type="ECO:0000256" key="4">
    <source>
        <dbReference type="ARBA" id="ARBA00022692"/>
    </source>
</evidence>
<evidence type="ECO:0000313" key="16">
    <source>
        <dbReference type="Proteomes" id="UP000769528"/>
    </source>
</evidence>
<keyword evidence="4 13" id="KW-0812">Transmembrane</keyword>
<feature type="region of interest" description="Disordered" evidence="12">
    <location>
        <begin position="90"/>
        <end position="115"/>
    </location>
</feature>
<dbReference type="InterPro" id="IPR015260">
    <property type="entry name" value="Syntaxin-6/10/61_N"/>
</dbReference>
<evidence type="ECO:0000256" key="2">
    <source>
        <dbReference type="ARBA" id="ARBA00009063"/>
    </source>
</evidence>
<reference evidence="15" key="2">
    <citation type="submission" date="2021-01" db="EMBL/GenBank/DDBJ databases">
        <authorList>
            <person name="Schikora-Tamarit M.A."/>
        </authorList>
    </citation>
    <scope>NUCLEOTIDE SEQUENCE</scope>
    <source>
        <strain evidence="15">CBS6341</strain>
    </source>
</reference>
<dbReference type="PROSITE" id="PS50192">
    <property type="entry name" value="T_SNARE"/>
    <property type="match status" value="1"/>
</dbReference>
<gene>
    <name evidence="15" type="ORF">WICMUC_001459</name>
</gene>
<dbReference type="Proteomes" id="UP000769528">
    <property type="component" value="Unassembled WGS sequence"/>
</dbReference>
<keyword evidence="8 11" id="KW-0175">Coiled coil</keyword>
<dbReference type="GO" id="GO:0015031">
    <property type="term" value="P:protein transport"/>
    <property type="evidence" value="ECO:0007669"/>
    <property type="project" value="UniProtKB-KW"/>
</dbReference>
<dbReference type="GO" id="GO:0048193">
    <property type="term" value="P:Golgi vesicle transport"/>
    <property type="evidence" value="ECO:0007669"/>
    <property type="project" value="InterPro"/>
</dbReference>
<evidence type="ECO:0000256" key="8">
    <source>
        <dbReference type="ARBA" id="ARBA00023054"/>
    </source>
</evidence>
<evidence type="ECO:0000256" key="5">
    <source>
        <dbReference type="ARBA" id="ARBA00022927"/>
    </source>
</evidence>
<dbReference type="EMBL" id="JAEUBF010000443">
    <property type="protein sequence ID" value="KAH3678442.1"/>
    <property type="molecule type" value="Genomic_DNA"/>
</dbReference>
<reference evidence="15" key="1">
    <citation type="journal article" date="2021" name="Open Biol.">
        <title>Shared evolutionary footprints suggest mitochondrial oxidative damage underlies multiple complex I losses in fungi.</title>
        <authorList>
            <person name="Schikora-Tamarit M.A."/>
            <person name="Marcet-Houben M."/>
            <person name="Nosek J."/>
            <person name="Gabaldon T."/>
        </authorList>
    </citation>
    <scope>NUCLEOTIDE SEQUENCE</scope>
    <source>
        <strain evidence="15">CBS6341</strain>
    </source>
</reference>
<keyword evidence="16" id="KW-1185">Reference proteome</keyword>
<comment type="caution">
    <text evidence="15">The sequence shown here is derived from an EMBL/GenBank/DDBJ whole genome shotgun (WGS) entry which is preliminary data.</text>
</comment>
<feature type="transmembrane region" description="Helical" evidence="13">
    <location>
        <begin position="205"/>
        <end position="223"/>
    </location>
</feature>
<dbReference type="SMART" id="SM00397">
    <property type="entry name" value="t_SNARE"/>
    <property type="match status" value="1"/>
</dbReference>
<dbReference type="GO" id="GO:0005484">
    <property type="term" value="F:SNAP receptor activity"/>
    <property type="evidence" value="ECO:0007669"/>
    <property type="project" value="UniProtKB-ARBA"/>
</dbReference>
<evidence type="ECO:0000313" key="15">
    <source>
        <dbReference type="EMBL" id="KAH3678442.1"/>
    </source>
</evidence>
<dbReference type="AlphaFoldDB" id="A0A9P8PUL5"/>
<dbReference type="CDD" id="cd15851">
    <property type="entry name" value="SNARE_Syntaxin6"/>
    <property type="match status" value="1"/>
</dbReference>
<keyword evidence="7" id="KW-0333">Golgi apparatus</keyword>
<keyword evidence="5" id="KW-0653">Protein transport</keyword>
<evidence type="ECO:0000256" key="12">
    <source>
        <dbReference type="SAM" id="MobiDB-lite"/>
    </source>
</evidence>
<protein>
    <recommendedName>
        <fullName evidence="10">t-SNARE affecting a late Golgi compartment protein 1</fullName>
    </recommendedName>
</protein>
<keyword evidence="9 13" id="KW-0472">Membrane</keyword>
<comment type="subcellular location">
    <subcellularLocation>
        <location evidence="1">Golgi apparatus membrane</location>
        <topology evidence="1">Single-pass type IV membrane protein</topology>
    </subcellularLocation>
</comment>
<organism evidence="15 16">
    <name type="scientific">Wickerhamomyces mucosus</name>
    <dbReference type="NCBI Taxonomy" id="1378264"/>
    <lineage>
        <taxon>Eukaryota</taxon>
        <taxon>Fungi</taxon>
        <taxon>Dikarya</taxon>
        <taxon>Ascomycota</taxon>
        <taxon>Saccharomycotina</taxon>
        <taxon>Saccharomycetes</taxon>
        <taxon>Phaffomycetales</taxon>
        <taxon>Wickerhamomycetaceae</taxon>
        <taxon>Wickerhamomyces</taxon>
    </lineage>
</organism>
<dbReference type="InterPro" id="IPR000727">
    <property type="entry name" value="T_SNARE_dom"/>
</dbReference>
<feature type="region of interest" description="Disordered" evidence="12">
    <location>
        <begin position="1"/>
        <end position="22"/>
    </location>
</feature>
<feature type="domain" description="T-SNARE coiled-coil homology" evidence="14">
    <location>
        <begin position="132"/>
        <end position="194"/>
    </location>
</feature>
<proteinExistence type="inferred from homology"/>
<feature type="coiled-coil region" evidence="11">
    <location>
        <begin position="33"/>
        <end position="60"/>
    </location>
</feature>
<dbReference type="OrthoDB" id="546861at2759"/>
<evidence type="ECO:0000256" key="1">
    <source>
        <dbReference type="ARBA" id="ARBA00004409"/>
    </source>
</evidence>
<evidence type="ECO:0000256" key="3">
    <source>
        <dbReference type="ARBA" id="ARBA00022448"/>
    </source>
</evidence>
<keyword evidence="3" id="KW-0813">Transport</keyword>
<dbReference type="SUPFAM" id="SSF47661">
    <property type="entry name" value="t-snare proteins"/>
    <property type="match status" value="1"/>
</dbReference>
<evidence type="ECO:0000259" key="14">
    <source>
        <dbReference type="PROSITE" id="PS50192"/>
    </source>
</evidence>
<dbReference type="Gene3D" id="1.20.58.90">
    <property type="match status" value="1"/>
</dbReference>
<name>A0A9P8PUL5_9ASCO</name>
<feature type="compositionally biased region" description="Polar residues" evidence="12">
    <location>
        <begin position="90"/>
        <end position="102"/>
    </location>
</feature>
<dbReference type="SUPFAM" id="SSF58038">
    <property type="entry name" value="SNARE fusion complex"/>
    <property type="match status" value="1"/>
</dbReference>
<comment type="similarity">
    <text evidence="2">Belongs to the syntaxin family.</text>
</comment>
<dbReference type="GO" id="GO:0000139">
    <property type="term" value="C:Golgi membrane"/>
    <property type="evidence" value="ECO:0007669"/>
    <property type="project" value="UniProtKB-SubCell"/>
</dbReference>
<accession>A0A9P8PUL5</accession>
<keyword evidence="6 13" id="KW-1133">Transmembrane helix</keyword>
<sequence length="224" mass="25976">MDPFTEVQQDAEQQQKNIQSFLSKHSVISKDTEADFTNNMQELQETIKDLEDSIRQIEKNPDFFKISPVEISKRHQIVSKLNEEYHSLQSQWDSKANNTPSNPFKRYGEEDSDDKFDIDEESNVGFNEYQQQEILREQDQHLDGVYVSMQTINEQARAMGNELEEQAFIIDDLDQDIDRVGGKIQRGMKRVEYVIRKNQERASDCCIGLLIVALIVLLVMVIVA</sequence>
<dbReference type="CDD" id="cd21444">
    <property type="entry name" value="SNARE_NTD_Tlg1p-like"/>
    <property type="match status" value="1"/>
</dbReference>
<evidence type="ECO:0000256" key="10">
    <source>
        <dbReference type="ARBA" id="ARBA00073343"/>
    </source>
</evidence>
<evidence type="ECO:0000256" key="13">
    <source>
        <dbReference type="SAM" id="Phobius"/>
    </source>
</evidence>
<dbReference type="InterPro" id="IPR010989">
    <property type="entry name" value="SNARE"/>
</dbReference>
<evidence type="ECO:0000256" key="11">
    <source>
        <dbReference type="SAM" id="Coils"/>
    </source>
</evidence>